<dbReference type="NCBIfam" id="TIGR01784">
    <property type="entry name" value="T_den_put_tspse"/>
    <property type="match status" value="1"/>
</dbReference>
<evidence type="ECO:0000256" key="1">
    <source>
        <dbReference type="ARBA" id="ARBA00009787"/>
    </source>
</evidence>
<dbReference type="InterPro" id="IPR010106">
    <property type="entry name" value="RpnA"/>
</dbReference>
<dbReference type="InterPro" id="IPR006842">
    <property type="entry name" value="Transposase_31"/>
</dbReference>
<name>A0A6B9FWJ6_PANCY</name>
<evidence type="ECO:0000259" key="2">
    <source>
        <dbReference type="Pfam" id="PF04754"/>
    </source>
</evidence>
<dbReference type="Proteomes" id="UP000502005">
    <property type="component" value="Chromosome"/>
</dbReference>
<dbReference type="EMBL" id="CP024768">
    <property type="protein sequence ID" value="QGY28511.1"/>
    <property type="molecule type" value="Genomic_DNA"/>
</dbReference>
<protein>
    <submittedName>
        <fullName evidence="3">ISNCY family transposase</fullName>
    </submittedName>
</protein>
<dbReference type="InterPro" id="IPR051699">
    <property type="entry name" value="Rpn/YhgA-like_nuclease"/>
</dbReference>
<dbReference type="PANTHER" id="PTHR34611">
    <property type="match status" value="1"/>
</dbReference>
<dbReference type="GO" id="GO:1990238">
    <property type="term" value="F:double-stranded DNA endonuclease activity"/>
    <property type="evidence" value="ECO:0007669"/>
    <property type="project" value="TreeGrafter"/>
</dbReference>
<gene>
    <name evidence="3" type="ORF">CUN67_06005</name>
</gene>
<reference evidence="3 4" key="1">
    <citation type="submission" date="2017-11" db="EMBL/GenBank/DDBJ databases">
        <title>Genome sequence of Pantoea cypripedii NE1.</title>
        <authorList>
            <person name="Nascimento F.X."/>
        </authorList>
    </citation>
    <scope>NUCLEOTIDE SEQUENCE [LARGE SCALE GENOMIC DNA]</scope>
    <source>
        <strain evidence="3 4">NE1</strain>
    </source>
</reference>
<comment type="similarity">
    <text evidence="1">Belongs to the Rpn/YhgA-like nuclease family.</text>
</comment>
<sequence length="297" mass="34454">MSATVTPHDALFKKFMSQLPLARQFLEIHLPPTIRNHCDLDTLQLVPTTFIERDLSAFYSDVLLSMKTDCGEGYIYTLIEHQSSPDKYMTLRMMRYTIAAMQRHLDEGHTELPIVVPMLFYQGKTSPYPYSMNWLASFRNQDLAEQIYCHPFPLIDVTVIPDEEIMTHRGVARLEMAHKIIRLRDLLENIDPIATLLSVDYNDNLSIDVIYYILRHGDTDDRDKVVEILVQAKPQLKEQIMTIEQQWRLESHKEGRQEGLQEAKLQVAQRMLLDKIAVETIMKFTGLSESDVKQLNS</sequence>
<dbReference type="PANTHER" id="PTHR34611:SF2">
    <property type="entry name" value="INACTIVE RECOMBINATION-PROMOTING NUCLEASE-LIKE PROTEIN RPNE-RELATED"/>
    <property type="match status" value="1"/>
</dbReference>
<evidence type="ECO:0000313" key="3">
    <source>
        <dbReference type="EMBL" id="QGY28511.1"/>
    </source>
</evidence>
<evidence type="ECO:0000313" key="4">
    <source>
        <dbReference type="Proteomes" id="UP000502005"/>
    </source>
</evidence>
<feature type="domain" description="Transposase (putative) YhgA-like" evidence="2">
    <location>
        <begin position="6"/>
        <end position="202"/>
    </location>
</feature>
<accession>A0A6B9FWJ6</accession>
<dbReference type="Pfam" id="PF04754">
    <property type="entry name" value="Transposase_31"/>
    <property type="match status" value="1"/>
</dbReference>
<dbReference type="RefSeq" id="WP_208714409.1">
    <property type="nucleotide sequence ID" value="NZ_CP024768.1"/>
</dbReference>
<dbReference type="GO" id="GO:0006310">
    <property type="term" value="P:DNA recombination"/>
    <property type="evidence" value="ECO:0007669"/>
    <property type="project" value="TreeGrafter"/>
</dbReference>
<dbReference type="AlphaFoldDB" id="A0A6B9FWJ6"/>
<proteinExistence type="inferred from homology"/>
<organism evidence="3 4">
    <name type="scientific">Pantoea cypripedii</name>
    <name type="common">Pectobacterium cypripedii</name>
    <name type="synonym">Erwinia cypripedii</name>
    <dbReference type="NCBI Taxonomy" id="55209"/>
    <lineage>
        <taxon>Bacteria</taxon>
        <taxon>Pseudomonadati</taxon>
        <taxon>Pseudomonadota</taxon>
        <taxon>Gammaproteobacteria</taxon>
        <taxon>Enterobacterales</taxon>
        <taxon>Erwiniaceae</taxon>
        <taxon>Pantoea</taxon>
    </lineage>
</organism>